<dbReference type="Pfam" id="PF12843">
    <property type="entry name" value="QSregVF_b"/>
    <property type="match status" value="1"/>
</dbReference>
<dbReference type="SUPFAM" id="SSF53098">
    <property type="entry name" value="Ribonuclease H-like"/>
    <property type="match status" value="1"/>
</dbReference>
<dbReference type="InterPro" id="IPR013520">
    <property type="entry name" value="Ribonucl_H"/>
</dbReference>
<accession>A0ABQ3GTJ0</accession>
<dbReference type="Pfam" id="PF00929">
    <property type="entry name" value="RNase_T"/>
    <property type="match status" value="1"/>
</dbReference>
<feature type="domain" description="Exonuclease" evidence="4">
    <location>
        <begin position="22"/>
        <end position="175"/>
    </location>
</feature>
<dbReference type="EMBL" id="BMZR01000008">
    <property type="protein sequence ID" value="GHD37576.1"/>
    <property type="molecule type" value="Genomic_DNA"/>
</dbReference>
<dbReference type="SMART" id="SM00479">
    <property type="entry name" value="EXOIII"/>
    <property type="match status" value="1"/>
</dbReference>
<keyword evidence="3 5" id="KW-0269">Exonuclease</keyword>
<evidence type="ECO:0000313" key="5">
    <source>
        <dbReference type="EMBL" id="GHD37576.1"/>
    </source>
</evidence>
<name>A0ABQ3GTJ0_9GAMM</name>
<keyword evidence="6" id="KW-1185">Reference proteome</keyword>
<dbReference type="PANTHER" id="PTHR30231">
    <property type="entry name" value="DNA POLYMERASE III SUBUNIT EPSILON"/>
    <property type="match status" value="1"/>
</dbReference>
<evidence type="ECO:0000256" key="1">
    <source>
        <dbReference type="ARBA" id="ARBA00022722"/>
    </source>
</evidence>
<evidence type="ECO:0000259" key="4">
    <source>
        <dbReference type="SMART" id="SM00479"/>
    </source>
</evidence>
<protein>
    <submittedName>
        <fullName evidence="5">DNA exonuclease</fullName>
    </submittedName>
</protein>
<reference evidence="6" key="1">
    <citation type="journal article" date="2019" name="Int. J. Syst. Evol. Microbiol.">
        <title>The Global Catalogue of Microorganisms (GCM) 10K type strain sequencing project: providing services to taxonomists for standard genome sequencing and annotation.</title>
        <authorList>
            <consortium name="The Broad Institute Genomics Platform"/>
            <consortium name="The Broad Institute Genome Sequencing Center for Infectious Disease"/>
            <person name="Wu L."/>
            <person name="Ma J."/>
        </authorList>
    </citation>
    <scope>NUCLEOTIDE SEQUENCE [LARGE SCALE GENOMIC DNA]</scope>
    <source>
        <strain evidence="6">KCTC 42280</strain>
    </source>
</reference>
<dbReference type="GO" id="GO:0004527">
    <property type="term" value="F:exonuclease activity"/>
    <property type="evidence" value="ECO:0007669"/>
    <property type="project" value="UniProtKB-KW"/>
</dbReference>
<evidence type="ECO:0000256" key="2">
    <source>
        <dbReference type="ARBA" id="ARBA00022801"/>
    </source>
</evidence>
<dbReference type="PANTHER" id="PTHR30231:SF4">
    <property type="entry name" value="PROTEIN NEN2"/>
    <property type="match status" value="1"/>
</dbReference>
<keyword evidence="1" id="KW-0540">Nuclease</keyword>
<keyword evidence="2" id="KW-0378">Hydrolase</keyword>
<dbReference type="InterPro" id="IPR036397">
    <property type="entry name" value="RNaseH_sf"/>
</dbReference>
<proteinExistence type="predicted"/>
<dbReference type="InterPro" id="IPR024530">
    <property type="entry name" value="QSregVF_b"/>
</dbReference>
<evidence type="ECO:0000256" key="3">
    <source>
        <dbReference type="ARBA" id="ARBA00022839"/>
    </source>
</evidence>
<dbReference type="Proteomes" id="UP000610203">
    <property type="component" value="Unassembled WGS sequence"/>
</dbReference>
<comment type="caution">
    <text evidence="5">The sequence shown here is derived from an EMBL/GenBank/DDBJ whole genome shotgun (WGS) entry which is preliminary data.</text>
</comment>
<organism evidence="5 6">
    <name type="scientific">Psychrobacter glaciei</name>
    <dbReference type="NCBI Taxonomy" id="619771"/>
    <lineage>
        <taxon>Bacteria</taxon>
        <taxon>Pseudomonadati</taxon>
        <taxon>Pseudomonadota</taxon>
        <taxon>Gammaproteobacteria</taxon>
        <taxon>Moraxellales</taxon>
        <taxon>Moraxellaceae</taxon>
        <taxon>Psychrobacter</taxon>
    </lineage>
</organism>
<evidence type="ECO:0000313" key="6">
    <source>
        <dbReference type="Proteomes" id="UP000610203"/>
    </source>
</evidence>
<dbReference type="CDD" id="cd06127">
    <property type="entry name" value="DEDDh"/>
    <property type="match status" value="1"/>
</dbReference>
<dbReference type="Gene3D" id="3.30.420.10">
    <property type="entry name" value="Ribonuclease H-like superfamily/Ribonuclease H"/>
    <property type="match status" value="1"/>
</dbReference>
<dbReference type="RefSeq" id="WP_189586732.1">
    <property type="nucleotide sequence ID" value="NZ_BMZR01000008.1"/>
</dbReference>
<dbReference type="InterPro" id="IPR012337">
    <property type="entry name" value="RNaseH-like_sf"/>
</dbReference>
<gene>
    <name evidence="5" type="primary">exoX</name>
    <name evidence="5" type="ORF">GCM10016272_25850</name>
</gene>
<sequence>MTDAFNSADISNVADISTTADTALVIDTETDQGRDPRPIQVATINVASGFEWMKYFNSGRSISPVVIKVHGITDEDVAGLERFDLEQFELPKYLIGHNVRFDWRVIGSPSAKLICTVRLARVAFPEWSAYSQSKCIEQLLGKSEASRMTIAAHDALGDARMCYLLYQACCERLEIAPTDFAAAHAISNKANPVSKMPFGKHKGKLIKDVPINYVKWMLGNIHNMQPSLYSALTKRIKAADVENAKE</sequence>